<feature type="region of interest" description="Disordered" evidence="1">
    <location>
        <begin position="106"/>
        <end position="134"/>
    </location>
</feature>
<evidence type="ECO:0000256" key="1">
    <source>
        <dbReference type="SAM" id="MobiDB-lite"/>
    </source>
</evidence>
<sequence length="134" mass="14215">MHKEVRGSCIPNFTQRAHDQLLSYVLCPYFPTIAPSSPGVDSAPLQRTGSHSTGTGNYNRGGTNNYATVGPGYTSSGGGGDVYGSDPYVADPYRTLQYCPSVVESPYSKSGPALPPEGSLQRSPSIDSIQKDPR</sequence>
<proteinExistence type="predicted"/>
<evidence type="ECO:0000313" key="3">
    <source>
        <dbReference type="Proteomes" id="UP000314294"/>
    </source>
</evidence>
<dbReference type="OrthoDB" id="3245100at2759"/>
<reference evidence="2 3" key="1">
    <citation type="submission" date="2019-03" db="EMBL/GenBank/DDBJ databases">
        <title>First draft genome of Liparis tanakae, snailfish: a comprehensive survey of snailfish specific genes.</title>
        <authorList>
            <person name="Kim W."/>
            <person name="Song I."/>
            <person name="Jeong J.-H."/>
            <person name="Kim D."/>
            <person name="Kim S."/>
            <person name="Ryu S."/>
            <person name="Song J.Y."/>
            <person name="Lee S.K."/>
        </authorList>
    </citation>
    <scope>NUCLEOTIDE SEQUENCE [LARGE SCALE GENOMIC DNA]</scope>
    <source>
        <tissue evidence="2">Muscle</tissue>
    </source>
</reference>
<keyword evidence="3" id="KW-1185">Reference proteome</keyword>
<name>A0A4Z2J572_9TELE</name>
<evidence type="ECO:0000313" key="2">
    <source>
        <dbReference type="EMBL" id="TNN84653.1"/>
    </source>
</evidence>
<dbReference type="Proteomes" id="UP000314294">
    <property type="component" value="Unassembled WGS sequence"/>
</dbReference>
<feature type="compositionally biased region" description="Low complexity" evidence="1">
    <location>
        <begin position="53"/>
        <end position="63"/>
    </location>
</feature>
<feature type="region of interest" description="Disordered" evidence="1">
    <location>
        <begin position="36"/>
        <end position="63"/>
    </location>
</feature>
<organism evidence="2 3">
    <name type="scientific">Liparis tanakae</name>
    <name type="common">Tanaka's snailfish</name>
    <dbReference type="NCBI Taxonomy" id="230148"/>
    <lineage>
        <taxon>Eukaryota</taxon>
        <taxon>Metazoa</taxon>
        <taxon>Chordata</taxon>
        <taxon>Craniata</taxon>
        <taxon>Vertebrata</taxon>
        <taxon>Euteleostomi</taxon>
        <taxon>Actinopterygii</taxon>
        <taxon>Neopterygii</taxon>
        <taxon>Teleostei</taxon>
        <taxon>Neoteleostei</taxon>
        <taxon>Acanthomorphata</taxon>
        <taxon>Eupercaria</taxon>
        <taxon>Perciformes</taxon>
        <taxon>Cottioidei</taxon>
        <taxon>Cottales</taxon>
        <taxon>Liparidae</taxon>
        <taxon>Liparis</taxon>
    </lineage>
</organism>
<dbReference type="AlphaFoldDB" id="A0A4Z2J572"/>
<gene>
    <name evidence="2" type="primary">CTNND2_0</name>
    <name evidence="2" type="ORF">EYF80_005068</name>
</gene>
<comment type="caution">
    <text evidence="2">The sequence shown here is derived from an EMBL/GenBank/DDBJ whole genome shotgun (WGS) entry which is preliminary data.</text>
</comment>
<dbReference type="EMBL" id="SRLO01000025">
    <property type="protein sequence ID" value="TNN84653.1"/>
    <property type="molecule type" value="Genomic_DNA"/>
</dbReference>
<protein>
    <submittedName>
        <fullName evidence="2">Catenin delta-2</fullName>
    </submittedName>
</protein>
<accession>A0A4Z2J572</accession>